<gene>
    <name evidence="3" type="ORF">QBC35DRAFT_396464</name>
</gene>
<dbReference type="PANTHER" id="PTHR14187">
    <property type="entry name" value="ALPHA KINASE/ELONGATION FACTOR 2 KINASE"/>
    <property type="match status" value="1"/>
</dbReference>
<name>A0AAN6WHH8_9PEZI</name>
<sequence>MSNLAYRPRPSPPRGEVAGGNFVAIGIDFGTTYVTPCNTEFAVTDKFRRYCGVSWAISTRPDEINEITEWPAQYSESSKEDQVPTRLDLRSGKWGHEIEPKMKPIKWFKLLLLKDEDIKREEIRNSEPLKDARKQLADYGMSATQAVATYLEKLWKHTLSQLAQRLDVENLPLRVAITVPAIWPPHAEQAMREAAKIAKITIDRDIGATTLDLVQEPEAAGLSIFLDRRGMPEIQAKESFVVCDAGGGTIDVISYTVDSMSPFHIKECVKGDGKLAGAFRVDEGFAAHMKWETKLKLDSLDTAEHNVFVTRDWEMGAKRTFAGLPEPPQFFLTPPPKAFKTFARLKGKGNFSISRYAASPALCSEQVMAGFFAQSLTGIRTLVRDQIAGVQSEMGKPPRRILLVGGLGSSKYIYSELDKEYPNMVLRPTRPWSAVARGAVIRILQDNMASQPNLNAQQQTMMARIPEVVTRKARYSYGILCNKPITNLPDFRGDLDKVTVDPEGVSVTPRMDWYLTKGDELSKKSPALLKYQQFARGAATGTCAFTIRYSQADIPPKRLDDTVKTLCQIECAWDRPFEQWKQVGSPSEGWRKFDDLALAMRFEGQPKWTMQVGINKTEHDVKVEYMA</sequence>
<accession>A0AAN6WHH8</accession>
<reference evidence="3" key="2">
    <citation type="submission" date="2023-05" db="EMBL/GenBank/DDBJ databases">
        <authorList>
            <consortium name="Lawrence Berkeley National Laboratory"/>
            <person name="Steindorff A."/>
            <person name="Hensen N."/>
            <person name="Bonometti L."/>
            <person name="Westerberg I."/>
            <person name="Brannstrom I.O."/>
            <person name="Guillou S."/>
            <person name="Cros-Aarteil S."/>
            <person name="Calhoun S."/>
            <person name="Haridas S."/>
            <person name="Kuo A."/>
            <person name="Mondo S."/>
            <person name="Pangilinan J."/>
            <person name="Riley R."/>
            <person name="Labutti K."/>
            <person name="Andreopoulos B."/>
            <person name="Lipzen A."/>
            <person name="Chen C."/>
            <person name="Yanf M."/>
            <person name="Daum C."/>
            <person name="Ng V."/>
            <person name="Clum A."/>
            <person name="Ohm R."/>
            <person name="Martin F."/>
            <person name="Silar P."/>
            <person name="Natvig D."/>
            <person name="Lalanne C."/>
            <person name="Gautier V."/>
            <person name="Ament-Velasquez S.L."/>
            <person name="Kruys A."/>
            <person name="Hutchinson M.I."/>
            <person name="Powell A.J."/>
            <person name="Barry K."/>
            <person name="Miller A.N."/>
            <person name="Grigoriev I.V."/>
            <person name="Debuchy R."/>
            <person name="Gladieux P."/>
            <person name="Thoren M.H."/>
            <person name="Johannesson H."/>
        </authorList>
    </citation>
    <scope>NUCLEOTIDE SEQUENCE</scope>
    <source>
        <strain evidence="3">PSN309</strain>
    </source>
</reference>
<keyword evidence="4" id="KW-1185">Reference proteome</keyword>
<dbReference type="InterPro" id="IPR043129">
    <property type="entry name" value="ATPase_NBD"/>
</dbReference>
<comment type="caution">
    <text evidence="3">The sequence shown here is derived from an EMBL/GenBank/DDBJ whole genome shotgun (WGS) entry which is preliminary data.</text>
</comment>
<evidence type="ECO:0000313" key="3">
    <source>
        <dbReference type="EMBL" id="KAK4182194.1"/>
    </source>
</evidence>
<proteinExistence type="predicted"/>
<dbReference type="Proteomes" id="UP001302126">
    <property type="component" value="Unassembled WGS sequence"/>
</dbReference>
<dbReference type="AlphaFoldDB" id="A0AAN6WHH8"/>
<dbReference type="GO" id="GO:0005524">
    <property type="term" value="F:ATP binding"/>
    <property type="evidence" value="ECO:0007669"/>
    <property type="project" value="UniProtKB-KW"/>
</dbReference>
<dbReference type="SUPFAM" id="SSF53067">
    <property type="entry name" value="Actin-like ATPase domain"/>
    <property type="match status" value="2"/>
</dbReference>
<dbReference type="InterPro" id="IPR013126">
    <property type="entry name" value="Hsp_70_fam"/>
</dbReference>
<evidence type="ECO:0000313" key="4">
    <source>
        <dbReference type="Proteomes" id="UP001302126"/>
    </source>
</evidence>
<dbReference type="GO" id="GO:0140662">
    <property type="term" value="F:ATP-dependent protein folding chaperone"/>
    <property type="evidence" value="ECO:0007669"/>
    <property type="project" value="InterPro"/>
</dbReference>
<dbReference type="EMBL" id="MU864719">
    <property type="protein sequence ID" value="KAK4182194.1"/>
    <property type="molecule type" value="Genomic_DNA"/>
</dbReference>
<evidence type="ECO:0000256" key="1">
    <source>
        <dbReference type="ARBA" id="ARBA00022741"/>
    </source>
</evidence>
<keyword evidence="2" id="KW-0067">ATP-binding</keyword>
<protein>
    <submittedName>
        <fullName evidence="3">Uncharacterized protein</fullName>
    </submittedName>
</protein>
<dbReference type="CDD" id="cd10170">
    <property type="entry name" value="ASKHA_NBD_HSP70"/>
    <property type="match status" value="1"/>
</dbReference>
<evidence type="ECO:0000256" key="2">
    <source>
        <dbReference type="ARBA" id="ARBA00022840"/>
    </source>
</evidence>
<organism evidence="3 4">
    <name type="scientific">Podospora australis</name>
    <dbReference type="NCBI Taxonomy" id="1536484"/>
    <lineage>
        <taxon>Eukaryota</taxon>
        <taxon>Fungi</taxon>
        <taxon>Dikarya</taxon>
        <taxon>Ascomycota</taxon>
        <taxon>Pezizomycotina</taxon>
        <taxon>Sordariomycetes</taxon>
        <taxon>Sordariomycetidae</taxon>
        <taxon>Sordariales</taxon>
        <taxon>Podosporaceae</taxon>
        <taxon>Podospora</taxon>
    </lineage>
</organism>
<reference evidence="3" key="1">
    <citation type="journal article" date="2023" name="Mol. Phylogenet. Evol.">
        <title>Genome-scale phylogeny and comparative genomics of the fungal order Sordariales.</title>
        <authorList>
            <person name="Hensen N."/>
            <person name="Bonometti L."/>
            <person name="Westerberg I."/>
            <person name="Brannstrom I.O."/>
            <person name="Guillou S."/>
            <person name="Cros-Aarteil S."/>
            <person name="Calhoun S."/>
            <person name="Haridas S."/>
            <person name="Kuo A."/>
            <person name="Mondo S."/>
            <person name="Pangilinan J."/>
            <person name="Riley R."/>
            <person name="LaButti K."/>
            <person name="Andreopoulos B."/>
            <person name="Lipzen A."/>
            <person name="Chen C."/>
            <person name="Yan M."/>
            <person name="Daum C."/>
            <person name="Ng V."/>
            <person name="Clum A."/>
            <person name="Steindorff A."/>
            <person name="Ohm R.A."/>
            <person name="Martin F."/>
            <person name="Silar P."/>
            <person name="Natvig D.O."/>
            <person name="Lalanne C."/>
            <person name="Gautier V."/>
            <person name="Ament-Velasquez S.L."/>
            <person name="Kruys A."/>
            <person name="Hutchinson M.I."/>
            <person name="Powell A.J."/>
            <person name="Barry K."/>
            <person name="Miller A.N."/>
            <person name="Grigoriev I.V."/>
            <person name="Debuchy R."/>
            <person name="Gladieux P."/>
            <person name="Hiltunen Thoren M."/>
            <person name="Johannesson H."/>
        </authorList>
    </citation>
    <scope>NUCLEOTIDE SEQUENCE</scope>
    <source>
        <strain evidence="3">PSN309</strain>
    </source>
</reference>
<keyword evidence="1" id="KW-0547">Nucleotide-binding</keyword>
<dbReference type="PANTHER" id="PTHR14187:SF5">
    <property type="entry name" value="HEAT SHOCK 70 KDA PROTEIN 12A"/>
    <property type="match status" value="1"/>
</dbReference>
<dbReference type="Gene3D" id="3.90.640.10">
    <property type="entry name" value="Actin, Chain A, domain 4"/>
    <property type="match status" value="1"/>
</dbReference>
<dbReference type="Gene3D" id="3.30.420.40">
    <property type="match status" value="2"/>
</dbReference>
<dbReference type="Pfam" id="PF00012">
    <property type="entry name" value="HSP70"/>
    <property type="match status" value="1"/>
</dbReference>